<dbReference type="GO" id="GO:0004077">
    <property type="term" value="F:biotin--[biotin carboxyl-carrier protein] ligase activity"/>
    <property type="evidence" value="ECO:0007669"/>
    <property type="project" value="UniProtKB-EC"/>
</dbReference>
<evidence type="ECO:0000256" key="4">
    <source>
        <dbReference type="ARBA" id="ARBA00023267"/>
    </source>
</evidence>
<organism evidence="8 9">
    <name type="scientific">Dentiradicibacter hellwigii</name>
    <dbReference type="NCBI Taxonomy" id="3149053"/>
    <lineage>
        <taxon>Bacteria</taxon>
        <taxon>Pseudomonadati</taxon>
        <taxon>Pseudomonadota</taxon>
        <taxon>Betaproteobacteria</taxon>
        <taxon>Rhodocyclales</taxon>
        <taxon>Rhodocyclaceae</taxon>
        <taxon>Dentiradicibacter</taxon>
    </lineage>
</organism>
<evidence type="ECO:0000256" key="3">
    <source>
        <dbReference type="ARBA" id="ARBA00022840"/>
    </source>
</evidence>
<dbReference type="PANTHER" id="PTHR12835">
    <property type="entry name" value="BIOTIN PROTEIN LIGASE"/>
    <property type="match status" value="1"/>
</dbReference>
<dbReference type="SUPFAM" id="SSF50037">
    <property type="entry name" value="C-terminal domain of transcriptional repressors"/>
    <property type="match status" value="1"/>
</dbReference>
<keyword evidence="1 8" id="KW-0436">Ligase</keyword>
<keyword evidence="9" id="KW-1185">Reference proteome</keyword>
<evidence type="ECO:0000256" key="1">
    <source>
        <dbReference type="ARBA" id="ARBA00022598"/>
    </source>
</evidence>
<evidence type="ECO:0000313" key="9">
    <source>
        <dbReference type="Proteomes" id="UP001574673"/>
    </source>
</evidence>
<dbReference type="EMBL" id="JBEUWX010000002">
    <property type="protein sequence ID" value="MFA9950449.1"/>
    <property type="molecule type" value="Genomic_DNA"/>
</dbReference>
<comment type="caution">
    <text evidence="8">The sequence shown here is derived from an EMBL/GenBank/DDBJ whole genome shotgun (WGS) entry which is preliminary data.</text>
</comment>
<dbReference type="Pfam" id="PF02237">
    <property type="entry name" value="BPL_C"/>
    <property type="match status" value="1"/>
</dbReference>
<feature type="domain" description="BPL/LPL catalytic" evidence="7">
    <location>
        <begin position="30"/>
        <end position="227"/>
    </location>
</feature>
<accession>A0ABV4UFN2</accession>
<comment type="catalytic activity">
    <reaction evidence="6">
        <text>biotin + L-lysyl-[protein] + ATP = N(6)-biotinyl-L-lysyl-[protein] + AMP + diphosphate + H(+)</text>
        <dbReference type="Rhea" id="RHEA:11756"/>
        <dbReference type="Rhea" id="RHEA-COMP:9752"/>
        <dbReference type="Rhea" id="RHEA-COMP:10505"/>
        <dbReference type="ChEBI" id="CHEBI:15378"/>
        <dbReference type="ChEBI" id="CHEBI:29969"/>
        <dbReference type="ChEBI" id="CHEBI:30616"/>
        <dbReference type="ChEBI" id="CHEBI:33019"/>
        <dbReference type="ChEBI" id="CHEBI:57586"/>
        <dbReference type="ChEBI" id="CHEBI:83144"/>
        <dbReference type="ChEBI" id="CHEBI:456215"/>
        <dbReference type="EC" id="6.3.4.15"/>
    </reaction>
</comment>
<dbReference type="EC" id="6.3.4.15" evidence="5"/>
<evidence type="ECO:0000256" key="6">
    <source>
        <dbReference type="ARBA" id="ARBA00047846"/>
    </source>
</evidence>
<evidence type="ECO:0000259" key="7">
    <source>
        <dbReference type="PROSITE" id="PS51733"/>
    </source>
</evidence>
<keyword evidence="3" id="KW-0067">ATP-binding</keyword>
<reference evidence="9" key="1">
    <citation type="submission" date="2024-06" db="EMBL/GenBank/DDBJ databases">
        <title>Radixoralia hellwigii gen. nov., sp nov., isolated from a root canal in the human oral cavity.</title>
        <authorList>
            <person name="Bartsch S."/>
            <person name="Wittmer A."/>
            <person name="Schulz A.-K."/>
            <person name="Neumann-Schaal M."/>
            <person name="Wolf J."/>
            <person name="Gronow S."/>
            <person name="Tennert C."/>
            <person name="Haecker G."/>
            <person name="Cieplik F."/>
            <person name="Al-Ahmad A."/>
        </authorList>
    </citation>
    <scope>NUCLEOTIDE SEQUENCE [LARGE SCALE GENOMIC DNA]</scope>
    <source>
        <strain evidence="9">Wk13</strain>
    </source>
</reference>
<dbReference type="InterPro" id="IPR008988">
    <property type="entry name" value="Transcriptional_repressor_C"/>
</dbReference>
<dbReference type="InterPro" id="IPR004143">
    <property type="entry name" value="BPL_LPL_catalytic"/>
</dbReference>
<evidence type="ECO:0000256" key="5">
    <source>
        <dbReference type="ARBA" id="ARBA00024227"/>
    </source>
</evidence>
<name>A0ABV4UFN2_9RHOO</name>
<keyword evidence="4" id="KW-0092">Biotin</keyword>
<evidence type="ECO:0000256" key="2">
    <source>
        <dbReference type="ARBA" id="ARBA00022741"/>
    </source>
</evidence>
<proteinExistence type="predicted"/>
<dbReference type="Gene3D" id="3.30.930.10">
    <property type="entry name" value="Bira Bifunctional Protein, Domain 2"/>
    <property type="match status" value="1"/>
</dbReference>
<keyword evidence="2" id="KW-0547">Nucleotide-binding</keyword>
<sequence>MSSSKSIAATALTVSSVAQTQAPSVLIDNARLNACLGEARHRFSITALAECPSTSTLLLACSAQGAPSGSVIVCDRQTAGRGSRGRRWSASPQASLTFSLLWHFTCEQAQLSGLSLGVGLAVVRALDDCGVRGAMLKWPNDVLYHDAKLAGILIELCGDPAQAQAVIGIGLNLLPPDADKTGKPDSGAEAFMMPATSVDAMVSPVPERNLLLAAILKALAAMLDRFAQTGFAGLRDEWLARHAWQTRPVRVLRDGRVVAEGLCCGVDVDGTLLVQTPAGVIRCLSGDVSLRAAS</sequence>
<dbReference type="InterPro" id="IPR004408">
    <property type="entry name" value="Biotin_CoA_COase_ligase"/>
</dbReference>
<gene>
    <name evidence="8" type="ORF">ABCS64_09005</name>
</gene>
<dbReference type="SUPFAM" id="SSF55681">
    <property type="entry name" value="Class II aaRS and biotin synthetases"/>
    <property type="match status" value="1"/>
</dbReference>
<dbReference type="PROSITE" id="PS51733">
    <property type="entry name" value="BPL_LPL_CATALYTIC"/>
    <property type="match status" value="1"/>
</dbReference>
<dbReference type="NCBIfam" id="TIGR00121">
    <property type="entry name" value="birA_ligase"/>
    <property type="match status" value="1"/>
</dbReference>
<dbReference type="Gene3D" id="2.30.30.100">
    <property type="match status" value="1"/>
</dbReference>
<protein>
    <recommendedName>
        <fullName evidence="5">biotin--[biotin carboxyl-carrier protein] ligase</fullName>
        <ecNumber evidence="5">6.3.4.15</ecNumber>
    </recommendedName>
</protein>
<dbReference type="Proteomes" id="UP001574673">
    <property type="component" value="Unassembled WGS sequence"/>
</dbReference>
<dbReference type="Pfam" id="PF03099">
    <property type="entry name" value="BPL_LplA_LipB"/>
    <property type="match status" value="1"/>
</dbReference>
<dbReference type="RefSeq" id="WP_418891507.1">
    <property type="nucleotide sequence ID" value="NZ_JBEUWX010000002.1"/>
</dbReference>
<dbReference type="InterPro" id="IPR003142">
    <property type="entry name" value="BPL_C"/>
</dbReference>
<dbReference type="CDD" id="cd16442">
    <property type="entry name" value="BPL"/>
    <property type="match status" value="1"/>
</dbReference>
<dbReference type="PANTHER" id="PTHR12835:SF5">
    <property type="entry name" value="BIOTIN--PROTEIN LIGASE"/>
    <property type="match status" value="1"/>
</dbReference>
<evidence type="ECO:0000313" key="8">
    <source>
        <dbReference type="EMBL" id="MFA9950449.1"/>
    </source>
</evidence>
<dbReference type="InterPro" id="IPR045864">
    <property type="entry name" value="aa-tRNA-synth_II/BPL/LPL"/>
</dbReference>